<dbReference type="EMBL" id="LR796341">
    <property type="protein sequence ID" value="CAB4138021.1"/>
    <property type="molecule type" value="Genomic_DNA"/>
</dbReference>
<proteinExistence type="predicted"/>
<dbReference type="InterPro" id="IPR027417">
    <property type="entry name" value="P-loop_NTPase"/>
</dbReference>
<name>A0A6J5LV69_9CAUD</name>
<accession>A0A6J5LV69</accession>
<gene>
    <name evidence="1" type="ORF">UFOVP328_214</name>
</gene>
<protein>
    <submittedName>
        <fullName evidence="1">Uncharacterized protein</fullName>
    </submittedName>
</protein>
<evidence type="ECO:0000313" key="1">
    <source>
        <dbReference type="EMBL" id="CAB4138021.1"/>
    </source>
</evidence>
<dbReference type="Gene3D" id="3.40.50.300">
    <property type="entry name" value="P-loop containing nucleotide triphosphate hydrolases"/>
    <property type="match status" value="1"/>
</dbReference>
<organism evidence="1">
    <name type="scientific">uncultured Caudovirales phage</name>
    <dbReference type="NCBI Taxonomy" id="2100421"/>
    <lineage>
        <taxon>Viruses</taxon>
        <taxon>Duplodnaviria</taxon>
        <taxon>Heunggongvirae</taxon>
        <taxon>Uroviricota</taxon>
        <taxon>Caudoviricetes</taxon>
        <taxon>Peduoviridae</taxon>
        <taxon>Maltschvirus</taxon>
        <taxon>Maltschvirus maltsch</taxon>
    </lineage>
</organism>
<sequence length="365" mass="42831">MNVLILTPDRVGSTLLQRLITVYANINENGKPLSINLHELTNGLTKYHNSTFDQTVLGKKSDGWGYHQSLAEIVSMVDSVDHDIVSRLAHYHIKNRKDNIAEQLEFYRYINENFYIIAARRKNLFEHAMSWCIATESKKLNVYNFDEKYATYERIAKHGVNVQSESIEKYLNQYHEYLDWVDRHFHVNSYFEYERDLPNIENYILNLGVFKDFEHTQRWADYFGISWDSWNRMHYLLSLVPWQYYFSDEEKDFIKTNIDLYSATRVKIQDLQDNGVLVSGIPIKLHTLKQKAELITNISQCLEHYNHWIGVNRPSYALAYKPETLSQTALLEHSQWSTAPGNIVSQLTSADVSEQKLLMSDLRLS</sequence>
<reference evidence="1" key="1">
    <citation type="submission" date="2020-04" db="EMBL/GenBank/DDBJ databases">
        <authorList>
            <person name="Chiriac C."/>
            <person name="Salcher M."/>
            <person name="Ghai R."/>
            <person name="Kavagutti S V."/>
        </authorList>
    </citation>
    <scope>NUCLEOTIDE SEQUENCE</scope>
</reference>